<dbReference type="Gene3D" id="1.20.1050.10">
    <property type="match status" value="1"/>
</dbReference>
<protein>
    <submittedName>
        <fullName evidence="4">Glutathione transferase</fullName>
    </submittedName>
</protein>
<dbReference type="AlphaFoldDB" id="A0A183BZH6"/>
<dbReference type="InterPro" id="IPR004046">
    <property type="entry name" value="GST_C"/>
</dbReference>
<dbReference type="InterPro" id="IPR050213">
    <property type="entry name" value="GST_superfamily"/>
</dbReference>
<dbReference type="WBParaSite" id="GPLIN_000601700">
    <property type="protein sequence ID" value="GPLIN_000601700"/>
    <property type="gene ID" value="GPLIN_000601700"/>
</dbReference>
<reference evidence="4" key="2">
    <citation type="submission" date="2016-06" db="UniProtKB">
        <authorList>
            <consortium name="WormBaseParasite"/>
        </authorList>
    </citation>
    <scope>IDENTIFICATION</scope>
</reference>
<dbReference type="SUPFAM" id="SSF52833">
    <property type="entry name" value="Thioredoxin-like"/>
    <property type="match status" value="1"/>
</dbReference>
<feature type="domain" description="GST N-terminal" evidence="1">
    <location>
        <begin position="2"/>
        <end position="80"/>
    </location>
</feature>
<keyword evidence="3" id="KW-1185">Reference proteome</keyword>
<dbReference type="PROSITE" id="PS50405">
    <property type="entry name" value="GST_CTER"/>
    <property type="match status" value="1"/>
</dbReference>
<proteinExistence type="predicted"/>
<evidence type="ECO:0000313" key="4">
    <source>
        <dbReference type="WBParaSite" id="GPLIN_000601700"/>
    </source>
</evidence>
<dbReference type="PANTHER" id="PTHR11571">
    <property type="entry name" value="GLUTATHIONE S-TRANSFERASE"/>
    <property type="match status" value="1"/>
</dbReference>
<dbReference type="InterPro" id="IPR004045">
    <property type="entry name" value="Glutathione_S-Trfase_N"/>
</dbReference>
<accession>A0A183BZH6</accession>
<dbReference type="InterPro" id="IPR036249">
    <property type="entry name" value="Thioredoxin-like_sf"/>
</dbReference>
<dbReference type="InterPro" id="IPR036282">
    <property type="entry name" value="Glutathione-S-Trfase_C_sf"/>
</dbReference>
<dbReference type="GO" id="GO:0006749">
    <property type="term" value="P:glutathione metabolic process"/>
    <property type="evidence" value="ECO:0007669"/>
    <property type="project" value="TreeGrafter"/>
</dbReference>
<evidence type="ECO:0000313" key="3">
    <source>
        <dbReference type="Proteomes" id="UP000050741"/>
    </source>
</evidence>
<dbReference type="CDD" id="cd03039">
    <property type="entry name" value="GST_N_Sigma_like"/>
    <property type="match status" value="1"/>
</dbReference>
<dbReference type="Pfam" id="PF02798">
    <property type="entry name" value="GST_N"/>
    <property type="match status" value="1"/>
</dbReference>
<organism evidence="3 4">
    <name type="scientific">Globodera pallida</name>
    <name type="common">Potato cyst nematode worm</name>
    <name type="synonym">Heterodera pallida</name>
    <dbReference type="NCBI Taxonomy" id="36090"/>
    <lineage>
        <taxon>Eukaryota</taxon>
        <taxon>Metazoa</taxon>
        <taxon>Ecdysozoa</taxon>
        <taxon>Nematoda</taxon>
        <taxon>Chromadorea</taxon>
        <taxon>Rhabditida</taxon>
        <taxon>Tylenchina</taxon>
        <taxon>Tylenchomorpha</taxon>
        <taxon>Tylenchoidea</taxon>
        <taxon>Heteroderidae</taxon>
        <taxon>Heteroderinae</taxon>
        <taxon>Globodera</taxon>
    </lineage>
</organism>
<evidence type="ECO:0000259" key="2">
    <source>
        <dbReference type="PROSITE" id="PS50405"/>
    </source>
</evidence>
<dbReference type="PANTHER" id="PTHR11571:SF256">
    <property type="entry name" value="GST C-TERMINAL DOMAIN-CONTAINING PROTEIN-RELATED"/>
    <property type="match status" value="1"/>
</dbReference>
<dbReference type="SUPFAM" id="SSF47616">
    <property type="entry name" value="GST C-terminal domain-like"/>
    <property type="match status" value="1"/>
</dbReference>
<reference evidence="3" key="1">
    <citation type="submission" date="2014-05" db="EMBL/GenBank/DDBJ databases">
        <title>The genome and life-stage specific transcriptomes of Globodera pallida elucidate key aspects of plant parasitism by a cyst nematode.</title>
        <authorList>
            <person name="Cotton J.A."/>
            <person name="Lilley C.J."/>
            <person name="Jones L.M."/>
            <person name="Kikuchi T."/>
            <person name="Reid A.J."/>
            <person name="Thorpe P."/>
            <person name="Tsai I.J."/>
            <person name="Beasley H."/>
            <person name="Blok V."/>
            <person name="Cock P.J.A."/>
            <person name="Van den Akker S.E."/>
            <person name="Holroyd N."/>
            <person name="Hunt M."/>
            <person name="Mantelin S."/>
            <person name="Naghra H."/>
            <person name="Pain A."/>
            <person name="Palomares-Rius J.E."/>
            <person name="Zarowiecki M."/>
            <person name="Berriman M."/>
            <person name="Jones J.T."/>
            <person name="Urwin P.E."/>
        </authorList>
    </citation>
    <scope>NUCLEOTIDE SEQUENCE [LARGE SCALE GENOMIC DNA]</scope>
    <source>
        <strain evidence="3">Lindley</strain>
    </source>
</reference>
<evidence type="ECO:0000259" key="1">
    <source>
        <dbReference type="PROSITE" id="PS50404"/>
    </source>
</evidence>
<dbReference type="Proteomes" id="UP000050741">
    <property type="component" value="Unassembled WGS sequence"/>
</dbReference>
<feature type="domain" description="GST C-terminal" evidence="2">
    <location>
        <begin position="82"/>
        <end position="241"/>
    </location>
</feature>
<dbReference type="Gene3D" id="3.40.30.10">
    <property type="entry name" value="Glutaredoxin"/>
    <property type="match status" value="1"/>
</dbReference>
<name>A0A183BZH6_GLOPA</name>
<dbReference type="InterPro" id="IPR010987">
    <property type="entry name" value="Glutathione-S-Trfase_C-like"/>
</dbReference>
<dbReference type="PROSITE" id="PS50404">
    <property type="entry name" value="GST_NTER"/>
    <property type="match status" value="1"/>
</dbReference>
<dbReference type="InterPro" id="IPR040079">
    <property type="entry name" value="Glutathione_S-Trfase"/>
</dbReference>
<dbReference type="Pfam" id="PF14497">
    <property type="entry name" value="GST_C_3"/>
    <property type="match status" value="1"/>
</dbReference>
<sequence length="241" mass="27816">MAKFKVKYLNLRGRAESIRLLLNYVQQPYEDSRENFLEFANYRDKLPLAHLPKLVVDNKFELCYSSVILQYLGEKFGLENETAEEKAICAMLAQRINDHFEYLKPYVNCLLGLIPANNVKAKGTKCHPQNPLKLPSLAERCLRPCITEDFGPVFERHLEANNTGGHLPNLAFFGMFPFEGYLVGDKLTWVDFFAASFADLALTFGRFDILDRFPRVLHHCRAVYSLPQLQQHIKNRPDTLF</sequence>
<dbReference type="GO" id="GO:0004364">
    <property type="term" value="F:glutathione transferase activity"/>
    <property type="evidence" value="ECO:0007669"/>
    <property type="project" value="TreeGrafter"/>
</dbReference>
<dbReference type="SFLD" id="SFLDS00019">
    <property type="entry name" value="Glutathione_Transferase_(cytos"/>
    <property type="match status" value="1"/>
</dbReference>